<evidence type="ECO:0000256" key="1">
    <source>
        <dbReference type="SAM" id="MobiDB-lite"/>
    </source>
</evidence>
<keyword evidence="4" id="KW-1185">Reference proteome</keyword>
<dbReference type="InterPro" id="IPR036457">
    <property type="entry name" value="PPM-type-like_dom_sf"/>
</dbReference>
<evidence type="ECO:0000259" key="2">
    <source>
        <dbReference type="PROSITE" id="PS51746"/>
    </source>
</evidence>
<dbReference type="RefSeq" id="WP_340524986.1">
    <property type="nucleotide sequence ID" value="NZ_JBBLXS010000395.1"/>
</dbReference>
<feature type="compositionally biased region" description="Polar residues" evidence="1">
    <location>
        <begin position="134"/>
        <end position="160"/>
    </location>
</feature>
<dbReference type="PROSITE" id="PS51746">
    <property type="entry name" value="PPM_2"/>
    <property type="match status" value="1"/>
</dbReference>
<dbReference type="CDD" id="cd00143">
    <property type="entry name" value="PP2Cc"/>
    <property type="match status" value="1"/>
</dbReference>
<dbReference type="Gene3D" id="3.60.40.10">
    <property type="entry name" value="PPM-type phosphatase domain"/>
    <property type="match status" value="1"/>
</dbReference>
<dbReference type="Pfam" id="PF12773">
    <property type="entry name" value="DZR"/>
    <property type="match status" value="1"/>
</dbReference>
<gene>
    <name evidence="3" type="ORF">WMG39_22585</name>
</gene>
<feature type="compositionally biased region" description="Polar residues" evidence="1">
    <location>
        <begin position="175"/>
        <end position="198"/>
    </location>
</feature>
<sequence>MLLCPRCQFENPNQNKFCQQCGNSLTYKSCPQCRAQVAVSAKECQNCGTATGQVWQAIICGRSNLPAVETEEVPPQPETVPESTPIGNSVEPPTDATPTEIITPAQDPALFPAAVAPPIDAVVGVSAIVPESFQTDQKSTNAPLDSKITPSQSNLDTTTDPEAHQESTENRDRPTITNIPPQASEVPTSNPQNLIPSQSAGAYLDSQQRYQLLETLPPRKPSDTVTVTVLDCQPLQMSPLKALLAANSATVAKRASPYRGALEARANFTDSALENLCQGIAEPYLALRWQFSQNLPVIHDSWLENQQAVLLLEDCSQWPPLIERWSQPETSTQQILYWLHEMTELWAALEPWRCRQSLLELTNLRVNPDSSFALASLRVQRLYPEPPDSNLQLQDLGQLWQTIFNQSDRTQFGALLELLQEMYRGEIHTIDELRSRLETVPLELQPAPAKTSTPTRFQFGKPEEPSPDPGEVLTQPMPVQIYSLEDAGITHVGLQRAHNEDFFSIWTQINKLETSFGRTFQSKGVYILCDGMGGHDSGEVASQLAAETLREFFQTSWDNQLPPAETIRKGILLANKAIFEINQKESRSGSGRMGTTLVTVLVQDTQVAFAHVGDSRLYQLRKGQTLEKLTSDHEVGQREIKRGVDPETAYSRPDAYQLTQAIGPRDSNFLKPDVQFLELSEDTLLILASDGLTDNNVLETYWQNCLEPLLDSQANLDQGVAKLIELGNKHNGHDNITAIVIRALVGTSRF</sequence>
<feature type="domain" description="PPM-type phosphatase" evidence="2">
    <location>
        <begin position="486"/>
        <end position="743"/>
    </location>
</feature>
<protein>
    <submittedName>
        <fullName evidence="3">Serine/threonine phosphatase</fullName>
    </submittedName>
</protein>
<dbReference type="InterPro" id="IPR015655">
    <property type="entry name" value="PP2C"/>
</dbReference>
<evidence type="ECO:0000313" key="3">
    <source>
        <dbReference type="EMBL" id="MEK0187615.1"/>
    </source>
</evidence>
<dbReference type="InterPro" id="IPR001932">
    <property type="entry name" value="PPM-type_phosphatase-like_dom"/>
</dbReference>
<dbReference type="InterPro" id="IPR025874">
    <property type="entry name" value="DZR"/>
</dbReference>
<accession>A0ABU8YTD9</accession>
<dbReference type="PANTHER" id="PTHR13832:SF827">
    <property type="entry name" value="PROTEIN PHOSPHATASE 1L"/>
    <property type="match status" value="1"/>
</dbReference>
<feature type="region of interest" description="Disordered" evidence="1">
    <location>
        <begin position="72"/>
        <end position="101"/>
    </location>
</feature>
<feature type="region of interest" description="Disordered" evidence="1">
    <location>
        <begin position="446"/>
        <end position="470"/>
    </location>
</feature>
<feature type="region of interest" description="Disordered" evidence="1">
    <location>
        <begin position="134"/>
        <end position="198"/>
    </location>
</feature>
<dbReference type="SUPFAM" id="SSF81606">
    <property type="entry name" value="PP2C-like"/>
    <property type="match status" value="1"/>
</dbReference>
<dbReference type="NCBIfam" id="NF011149">
    <property type="entry name" value="PRK14559.1"/>
    <property type="match status" value="1"/>
</dbReference>
<dbReference type="Pfam" id="PF13672">
    <property type="entry name" value="PP2C_2"/>
    <property type="match status" value="1"/>
</dbReference>
<dbReference type="SMART" id="SM00332">
    <property type="entry name" value="PP2Cc"/>
    <property type="match status" value="1"/>
</dbReference>
<organism evidence="3 4">
    <name type="scientific">Microcoleus anatoxicus PTRS2</name>
    <dbReference type="NCBI Taxonomy" id="2705321"/>
    <lineage>
        <taxon>Bacteria</taxon>
        <taxon>Bacillati</taxon>
        <taxon>Cyanobacteriota</taxon>
        <taxon>Cyanophyceae</taxon>
        <taxon>Oscillatoriophycideae</taxon>
        <taxon>Oscillatoriales</taxon>
        <taxon>Microcoleaceae</taxon>
        <taxon>Microcoleus</taxon>
        <taxon>Microcoleus anatoxicus</taxon>
    </lineage>
</organism>
<reference evidence="3 4" key="1">
    <citation type="journal article" date="2020" name="Harmful Algae">
        <title>Molecular and morphological characterization of a novel dihydroanatoxin-a producing Microcoleus species (cyanobacteria) from the Russian River, California, USA.</title>
        <authorList>
            <person name="Conklin K.Y."/>
            <person name="Stancheva R."/>
            <person name="Otten T.G."/>
            <person name="Fadness R."/>
            <person name="Boyer G.L."/>
            <person name="Read B."/>
            <person name="Zhang X."/>
            <person name="Sheath R.G."/>
        </authorList>
    </citation>
    <scope>NUCLEOTIDE SEQUENCE [LARGE SCALE GENOMIC DNA]</scope>
    <source>
        <strain evidence="3 4">PTRS2</strain>
    </source>
</reference>
<dbReference type="PANTHER" id="PTHR13832">
    <property type="entry name" value="PROTEIN PHOSPHATASE 2C"/>
    <property type="match status" value="1"/>
</dbReference>
<evidence type="ECO:0000313" key="4">
    <source>
        <dbReference type="Proteomes" id="UP001384579"/>
    </source>
</evidence>
<comment type="caution">
    <text evidence="3">The sequence shown here is derived from an EMBL/GenBank/DDBJ whole genome shotgun (WGS) entry which is preliminary data.</text>
</comment>
<dbReference type="EMBL" id="JBBLXS010000395">
    <property type="protein sequence ID" value="MEK0187615.1"/>
    <property type="molecule type" value="Genomic_DNA"/>
</dbReference>
<proteinExistence type="predicted"/>
<feature type="compositionally biased region" description="Basic and acidic residues" evidence="1">
    <location>
        <begin position="161"/>
        <end position="174"/>
    </location>
</feature>
<dbReference type="SMART" id="SM00331">
    <property type="entry name" value="PP2C_SIG"/>
    <property type="match status" value="1"/>
</dbReference>
<dbReference type="Proteomes" id="UP001384579">
    <property type="component" value="Unassembled WGS sequence"/>
</dbReference>
<name>A0ABU8YTD9_9CYAN</name>